<dbReference type="Proteomes" id="UP000280708">
    <property type="component" value="Chromosome"/>
</dbReference>
<dbReference type="EMBL" id="CP033230">
    <property type="protein sequence ID" value="AYO76415.1"/>
    <property type="molecule type" value="Genomic_DNA"/>
</dbReference>
<dbReference type="AlphaFoldDB" id="A0A3G2UNN6"/>
<reference evidence="1 2" key="1">
    <citation type="submission" date="2018-10" db="EMBL/GenBank/DDBJ databases">
        <title>Characterization and genome analysis of a novel bacterium Sphingobium yanoikuyae SJTF8 capable of degrading PAHs.</title>
        <authorList>
            <person name="Yin C."/>
            <person name="Xiong W."/>
            <person name="Liang R."/>
        </authorList>
    </citation>
    <scope>NUCLEOTIDE SEQUENCE [LARGE SCALE GENOMIC DNA]</scope>
    <source>
        <strain evidence="1 2">SJTF8</strain>
    </source>
</reference>
<gene>
    <name evidence="1" type="ORF">EBF16_05340</name>
</gene>
<accession>A0A3G2UNN6</accession>
<proteinExistence type="predicted"/>
<protein>
    <submittedName>
        <fullName evidence="1">Uncharacterized protein</fullName>
    </submittedName>
</protein>
<evidence type="ECO:0000313" key="1">
    <source>
        <dbReference type="EMBL" id="AYO76415.1"/>
    </source>
</evidence>
<dbReference type="RefSeq" id="WP_122129426.1">
    <property type="nucleotide sequence ID" value="NZ_CP033230.1"/>
</dbReference>
<evidence type="ECO:0000313" key="2">
    <source>
        <dbReference type="Proteomes" id="UP000280708"/>
    </source>
</evidence>
<organism evidence="1 2">
    <name type="scientific">Sphingobium yanoikuyae</name>
    <name type="common">Sphingomonas yanoikuyae</name>
    <dbReference type="NCBI Taxonomy" id="13690"/>
    <lineage>
        <taxon>Bacteria</taxon>
        <taxon>Pseudomonadati</taxon>
        <taxon>Pseudomonadota</taxon>
        <taxon>Alphaproteobacteria</taxon>
        <taxon>Sphingomonadales</taxon>
        <taxon>Sphingomonadaceae</taxon>
        <taxon>Sphingobium</taxon>
    </lineage>
</organism>
<sequence length="63" mass="7798">MKRRRRPPRPPARPWTPEEDAKLREVNDIDLRVEYWQLALPERLESEMLNRRYELGLKLPRFL</sequence>
<name>A0A3G2UNN6_SPHYA</name>